<protein>
    <recommendedName>
        <fullName evidence="10">M18 family aminopeptidase</fullName>
        <ecNumber evidence="10">3.4.11.-</ecNumber>
    </recommendedName>
</protein>
<dbReference type="SUPFAM" id="SSF101821">
    <property type="entry name" value="Aminopeptidase/glucanase lid domain"/>
    <property type="match status" value="1"/>
</dbReference>
<dbReference type="RefSeq" id="WP_074889909.1">
    <property type="nucleotide sequence ID" value="NZ_FOXO01000022.1"/>
</dbReference>
<dbReference type="PANTHER" id="PTHR28570:SF3">
    <property type="entry name" value="ASPARTYL AMINOPEPTIDASE"/>
    <property type="match status" value="1"/>
</dbReference>
<sequence>MADITNKMLDFIDASPTCFHVVDNLKKELVKNGYLELSEKEEWNLKAKGKYFVTRNDSSIISFRIPKKDFKGFYMIASHSDSPSFKIKENPEMEAAGAYVKLNVERYGGMLCAPWFDRPLSVAGRVFVKGKKGIESRLVDVDRDLVMLPSLAIHMNREANDGYKYNAQTDMLPIFGDEASKDSFFDVIAGSAGVKKEDILSHDLFLYNRVKWTTWGANNEYISCSRLDDQECVYSSFDGFLKGKEKENVPVHCVFDNEEVGSGTKQGAASTFLKATLVRINECLGRTTEQYYTALANSFMISADNAHAVHPNHVEKADPVNRPVMNKGIVIKYNANQKYTTDAFSAAFFKNVCEKANVPYQTFTNRSDTVGGSTLGNISTTQVAVDTVDIGLAQLAMHSPYESAGAKDPEYLAKASKEFYSL</sequence>
<keyword evidence="3 9" id="KW-0031">Aminopeptidase</keyword>
<comment type="similarity">
    <text evidence="2 9">Belongs to the peptidase M18 family.</text>
</comment>
<comment type="cofactor">
    <cofactor evidence="1 10">
        <name>Zn(2+)</name>
        <dbReference type="ChEBI" id="CHEBI:29105"/>
    </cofactor>
</comment>
<evidence type="ECO:0000313" key="12">
    <source>
        <dbReference type="Proteomes" id="UP000182624"/>
    </source>
</evidence>
<dbReference type="SUPFAM" id="SSF53187">
    <property type="entry name" value="Zn-dependent exopeptidases"/>
    <property type="match status" value="1"/>
</dbReference>
<dbReference type="Proteomes" id="UP000182624">
    <property type="component" value="Unassembled WGS sequence"/>
</dbReference>
<evidence type="ECO:0000256" key="1">
    <source>
        <dbReference type="ARBA" id="ARBA00001947"/>
    </source>
</evidence>
<gene>
    <name evidence="11" type="ORF">SAMN04487928_12230</name>
</gene>
<reference evidence="12" key="1">
    <citation type="submission" date="2016-10" db="EMBL/GenBank/DDBJ databases">
        <authorList>
            <person name="Varghese N."/>
            <person name="Submissions S."/>
        </authorList>
    </citation>
    <scope>NUCLEOTIDE SEQUENCE [LARGE SCALE GENOMIC DNA]</scope>
    <source>
        <strain evidence="12">P18</strain>
    </source>
</reference>
<dbReference type="InterPro" id="IPR023358">
    <property type="entry name" value="Peptidase_M18_dom2"/>
</dbReference>
<dbReference type="AlphaFoldDB" id="A0A1I5WFV3"/>
<evidence type="ECO:0000256" key="8">
    <source>
        <dbReference type="ARBA" id="ARBA00023049"/>
    </source>
</evidence>
<dbReference type="GO" id="GO:0006508">
    <property type="term" value="P:proteolysis"/>
    <property type="evidence" value="ECO:0007669"/>
    <property type="project" value="UniProtKB-KW"/>
</dbReference>
<evidence type="ECO:0000256" key="2">
    <source>
        <dbReference type="ARBA" id="ARBA00008290"/>
    </source>
</evidence>
<evidence type="ECO:0000256" key="4">
    <source>
        <dbReference type="ARBA" id="ARBA00022670"/>
    </source>
</evidence>
<dbReference type="GO" id="GO:0008237">
    <property type="term" value="F:metallopeptidase activity"/>
    <property type="evidence" value="ECO:0007669"/>
    <property type="project" value="UniProtKB-KW"/>
</dbReference>
<dbReference type="OrthoDB" id="9764268at2"/>
<keyword evidence="7 9" id="KW-0862">Zinc</keyword>
<keyword evidence="4 9" id="KW-0645">Protease</keyword>
<evidence type="ECO:0000313" key="11">
    <source>
        <dbReference type="EMBL" id="SFQ18469.1"/>
    </source>
</evidence>
<keyword evidence="12" id="KW-1185">Reference proteome</keyword>
<dbReference type="EMBL" id="FOXO01000022">
    <property type="protein sequence ID" value="SFQ18469.1"/>
    <property type="molecule type" value="Genomic_DNA"/>
</dbReference>
<accession>A0A1I5WFV3</accession>
<evidence type="ECO:0000256" key="5">
    <source>
        <dbReference type="ARBA" id="ARBA00022723"/>
    </source>
</evidence>
<dbReference type="PRINTS" id="PR00932">
    <property type="entry name" value="AMINO1PTASE"/>
</dbReference>
<dbReference type="GO" id="GO:0004177">
    <property type="term" value="F:aminopeptidase activity"/>
    <property type="evidence" value="ECO:0007669"/>
    <property type="project" value="UniProtKB-KW"/>
</dbReference>
<proteinExistence type="inferred from homology"/>
<dbReference type="EC" id="3.4.11.-" evidence="10"/>
<evidence type="ECO:0000256" key="10">
    <source>
        <dbReference type="RuleBase" id="RU004387"/>
    </source>
</evidence>
<keyword evidence="8 9" id="KW-0482">Metalloprotease</keyword>
<keyword evidence="6 9" id="KW-0378">Hydrolase</keyword>
<dbReference type="GO" id="GO:0005737">
    <property type="term" value="C:cytoplasm"/>
    <property type="evidence" value="ECO:0007669"/>
    <property type="project" value="UniProtKB-ARBA"/>
</dbReference>
<dbReference type="PANTHER" id="PTHR28570">
    <property type="entry name" value="ASPARTYL AMINOPEPTIDASE"/>
    <property type="match status" value="1"/>
</dbReference>
<dbReference type="Gene3D" id="3.40.630.10">
    <property type="entry name" value="Zn peptidases"/>
    <property type="match status" value="1"/>
</dbReference>
<dbReference type="Pfam" id="PF02127">
    <property type="entry name" value="Peptidase_M18"/>
    <property type="match status" value="1"/>
</dbReference>
<dbReference type="InterPro" id="IPR001948">
    <property type="entry name" value="Peptidase_M18"/>
</dbReference>
<evidence type="ECO:0000256" key="3">
    <source>
        <dbReference type="ARBA" id="ARBA00022438"/>
    </source>
</evidence>
<evidence type="ECO:0000256" key="7">
    <source>
        <dbReference type="ARBA" id="ARBA00022833"/>
    </source>
</evidence>
<organism evidence="11 12">
    <name type="scientific">Butyrivibrio proteoclasticus</name>
    <dbReference type="NCBI Taxonomy" id="43305"/>
    <lineage>
        <taxon>Bacteria</taxon>
        <taxon>Bacillati</taxon>
        <taxon>Bacillota</taxon>
        <taxon>Clostridia</taxon>
        <taxon>Lachnospirales</taxon>
        <taxon>Lachnospiraceae</taxon>
        <taxon>Butyrivibrio</taxon>
    </lineage>
</organism>
<dbReference type="NCBIfam" id="NF002759">
    <property type="entry name" value="PRK02813.1"/>
    <property type="match status" value="1"/>
</dbReference>
<keyword evidence="5 9" id="KW-0479">Metal-binding</keyword>
<name>A0A1I5WFV3_9FIRM</name>
<dbReference type="GO" id="GO:0008270">
    <property type="term" value="F:zinc ion binding"/>
    <property type="evidence" value="ECO:0007669"/>
    <property type="project" value="InterPro"/>
</dbReference>
<dbReference type="Gene3D" id="2.30.250.10">
    <property type="entry name" value="Aminopeptidase i, Domain 2"/>
    <property type="match status" value="1"/>
</dbReference>
<dbReference type="CDD" id="cd05658">
    <property type="entry name" value="M18_DAP"/>
    <property type="match status" value="1"/>
</dbReference>
<evidence type="ECO:0000256" key="6">
    <source>
        <dbReference type="ARBA" id="ARBA00022801"/>
    </source>
</evidence>
<evidence type="ECO:0000256" key="9">
    <source>
        <dbReference type="RuleBase" id="RU004386"/>
    </source>
</evidence>